<feature type="domain" description="SnoaL-like" evidence="1">
    <location>
        <begin position="67"/>
        <end position="170"/>
    </location>
</feature>
<reference evidence="2" key="1">
    <citation type="submission" date="2023-02" db="EMBL/GenBank/DDBJ databases">
        <title>Colletotrichum kahawae CIFC_Que2 genome sequencing and assembly.</title>
        <authorList>
            <person name="Baroncelli R."/>
        </authorList>
    </citation>
    <scope>NUCLEOTIDE SEQUENCE</scope>
    <source>
        <strain evidence="2">CIFC_Que2</strain>
    </source>
</reference>
<protein>
    <recommendedName>
        <fullName evidence="1">SnoaL-like domain-containing protein</fullName>
    </recommendedName>
</protein>
<dbReference type="InterPro" id="IPR037401">
    <property type="entry name" value="SnoaL-like"/>
</dbReference>
<dbReference type="Pfam" id="PF12680">
    <property type="entry name" value="SnoaL_2"/>
    <property type="match status" value="1"/>
</dbReference>
<dbReference type="AlphaFoldDB" id="A0AAE0D9K2"/>
<sequence>MNIPGISSTERAGIAAKYIPVNLPRPSAVINRNPDPSSRENFDRLEKEVSSRSYHIAMEKIHENAMREFINAISRSQWATVKAWLADDVEFVEVPLRLGGIFHGPGEVVAYFMKMRASAYVSFSVEYMVVDQGYITSIVKMCHGIPTSNYHAVQTLAWIFSLNDDNKISRMEHREIGEKKSSVTAMAPLASRSGSGLADGN</sequence>
<evidence type="ECO:0000313" key="3">
    <source>
        <dbReference type="Proteomes" id="UP001281614"/>
    </source>
</evidence>
<dbReference type="EMBL" id="VYYT01000102">
    <property type="protein sequence ID" value="KAK2769956.1"/>
    <property type="molecule type" value="Genomic_DNA"/>
</dbReference>
<comment type="caution">
    <text evidence="2">The sequence shown here is derived from an EMBL/GenBank/DDBJ whole genome shotgun (WGS) entry which is preliminary data.</text>
</comment>
<evidence type="ECO:0000313" key="2">
    <source>
        <dbReference type="EMBL" id="KAK2769956.1"/>
    </source>
</evidence>
<name>A0AAE0D9K2_COLKA</name>
<accession>A0AAE0D9K2</accession>
<dbReference type="Gene3D" id="3.10.450.50">
    <property type="match status" value="1"/>
</dbReference>
<dbReference type="SUPFAM" id="SSF54427">
    <property type="entry name" value="NTF2-like"/>
    <property type="match status" value="1"/>
</dbReference>
<dbReference type="Proteomes" id="UP001281614">
    <property type="component" value="Unassembled WGS sequence"/>
</dbReference>
<dbReference type="InterPro" id="IPR032710">
    <property type="entry name" value="NTF2-like_dom_sf"/>
</dbReference>
<organism evidence="2 3">
    <name type="scientific">Colletotrichum kahawae</name>
    <name type="common">Coffee berry disease fungus</name>
    <dbReference type="NCBI Taxonomy" id="34407"/>
    <lineage>
        <taxon>Eukaryota</taxon>
        <taxon>Fungi</taxon>
        <taxon>Dikarya</taxon>
        <taxon>Ascomycota</taxon>
        <taxon>Pezizomycotina</taxon>
        <taxon>Sordariomycetes</taxon>
        <taxon>Hypocreomycetidae</taxon>
        <taxon>Glomerellales</taxon>
        <taxon>Glomerellaceae</taxon>
        <taxon>Colletotrichum</taxon>
        <taxon>Colletotrichum gloeosporioides species complex</taxon>
    </lineage>
</organism>
<evidence type="ECO:0000259" key="1">
    <source>
        <dbReference type="Pfam" id="PF12680"/>
    </source>
</evidence>
<keyword evidence="3" id="KW-1185">Reference proteome</keyword>
<proteinExistence type="predicted"/>
<gene>
    <name evidence="2" type="ORF">CKAH01_14892</name>
</gene>